<gene>
    <name evidence="2" type="ORF">CTI12_AA290910</name>
</gene>
<dbReference type="EMBL" id="PKPP01003276">
    <property type="protein sequence ID" value="PWA70265.1"/>
    <property type="molecule type" value="Genomic_DNA"/>
</dbReference>
<dbReference type="Pfam" id="PF00173">
    <property type="entry name" value="Cyt-b5"/>
    <property type="match status" value="1"/>
</dbReference>
<dbReference type="GO" id="GO:0016717">
    <property type="term" value="F:oxidoreductase activity, acting on paired donors, with oxidation of a pair of donors resulting in the reduction of molecular oxygen to two molecules of water"/>
    <property type="evidence" value="ECO:0007669"/>
    <property type="project" value="TreeGrafter"/>
</dbReference>
<proteinExistence type="predicted"/>
<reference evidence="2 3" key="1">
    <citation type="journal article" date="2018" name="Mol. Plant">
        <title>The genome of Artemisia annua provides insight into the evolution of Asteraceae family and artemisinin biosynthesis.</title>
        <authorList>
            <person name="Shen Q."/>
            <person name="Zhang L."/>
            <person name="Liao Z."/>
            <person name="Wang S."/>
            <person name="Yan T."/>
            <person name="Shi P."/>
            <person name="Liu M."/>
            <person name="Fu X."/>
            <person name="Pan Q."/>
            <person name="Wang Y."/>
            <person name="Lv Z."/>
            <person name="Lu X."/>
            <person name="Zhang F."/>
            <person name="Jiang W."/>
            <person name="Ma Y."/>
            <person name="Chen M."/>
            <person name="Hao X."/>
            <person name="Li L."/>
            <person name="Tang Y."/>
            <person name="Lv G."/>
            <person name="Zhou Y."/>
            <person name="Sun X."/>
            <person name="Brodelius P.E."/>
            <person name="Rose J.K.C."/>
            <person name="Tang K."/>
        </authorList>
    </citation>
    <scope>NUCLEOTIDE SEQUENCE [LARGE SCALE GENOMIC DNA]</scope>
    <source>
        <strain evidence="3">cv. Huhao1</strain>
        <tissue evidence="2">Leaf</tissue>
    </source>
</reference>
<dbReference type="InterPro" id="IPR012171">
    <property type="entry name" value="Fatty_acid_desaturase"/>
</dbReference>
<protein>
    <submittedName>
        <fullName evidence="2">Cytochrome b5-like heme/steroid binding domain-containing protein</fullName>
    </submittedName>
</protein>
<accession>A0A2U1N9T0</accession>
<dbReference type="AlphaFoldDB" id="A0A2U1N9T0"/>
<comment type="caution">
    <text evidence="2">The sequence shown here is derived from an EMBL/GenBank/DDBJ whole genome shotgun (WGS) entry which is preliminary data.</text>
</comment>
<dbReference type="SUPFAM" id="SSF55856">
    <property type="entry name" value="Cytochrome b5-like heme/steroid binding domain"/>
    <property type="match status" value="1"/>
</dbReference>
<dbReference type="SMART" id="SM01117">
    <property type="entry name" value="Cyt-b5"/>
    <property type="match status" value="1"/>
</dbReference>
<dbReference type="Proteomes" id="UP000245207">
    <property type="component" value="Unassembled WGS sequence"/>
</dbReference>
<sequence>MCEDLTVGSPSVVAVEVKNSTADGKKYITSEELQKHNKANDLWISIQGKVYNVTEWAKIHPGGDIPLMNLAGQDVTDAFIAFHPGSAWQHLNKLFTGYHLKDYQVSEVSKDYRKLASEFAKAGMFEKKGHGVSTHLFIVSISIIE</sequence>
<feature type="domain" description="Cytochrome b5 heme-binding" evidence="1">
    <location>
        <begin position="25"/>
        <end position="109"/>
    </location>
</feature>
<evidence type="ECO:0000259" key="1">
    <source>
        <dbReference type="PROSITE" id="PS50255"/>
    </source>
</evidence>
<evidence type="ECO:0000313" key="2">
    <source>
        <dbReference type="EMBL" id="PWA70265.1"/>
    </source>
</evidence>
<dbReference type="GO" id="GO:0006629">
    <property type="term" value="P:lipid metabolic process"/>
    <property type="evidence" value="ECO:0007669"/>
    <property type="project" value="TreeGrafter"/>
</dbReference>
<dbReference type="STRING" id="35608.A0A2U1N9T0"/>
<evidence type="ECO:0000313" key="3">
    <source>
        <dbReference type="Proteomes" id="UP000245207"/>
    </source>
</evidence>
<dbReference type="PANTHER" id="PTHR19353:SF28">
    <property type="entry name" value="DELTA(8)-FATTY-ACID DESATURASE 2"/>
    <property type="match status" value="1"/>
</dbReference>
<dbReference type="InterPro" id="IPR036400">
    <property type="entry name" value="Cyt_B5-like_heme/steroid_sf"/>
</dbReference>
<dbReference type="PANTHER" id="PTHR19353">
    <property type="entry name" value="FATTY ACID DESATURASE 2"/>
    <property type="match status" value="1"/>
</dbReference>
<organism evidence="2 3">
    <name type="scientific">Artemisia annua</name>
    <name type="common">Sweet wormwood</name>
    <dbReference type="NCBI Taxonomy" id="35608"/>
    <lineage>
        <taxon>Eukaryota</taxon>
        <taxon>Viridiplantae</taxon>
        <taxon>Streptophyta</taxon>
        <taxon>Embryophyta</taxon>
        <taxon>Tracheophyta</taxon>
        <taxon>Spermatophyta</taxon>
        <taxon>Magnoliopsida</taxon>
        <taxon>eudicotyledons</taxon>
        <taxon>Gunneridae</taxon>
        <taxon>Pentapetalae</taxon>
        <taxon>asterids</taxon>
        <taxon>campanulids</taxon>
        <taxon>Asterales</taxon>
        <taxon>Asteraceae</taxon>
        <taxon>Asteroideae</taxon>
        <taxon>Anthemideae</taxon>
        <taxon>Artemisiinae</taxon>
        <taxon>Artemisia</taxon>
    </lineage>
</organism>
<dbReference type="PROSITE" id="PS50255">
    <property type="entry name" value="CYTOCHROME_B5_2"/>
    <property type="match status" value="1"/>
</dbReference>
<dbReference type="GO" id="GO:0016020">
    <property type="term" value="C:membrane"/>
    <property type="evidence" value="ECO:0007669"/>
    <property type="project" value="TreeGrafter"/>
</dbReference>
<dbReference type="OrthoDB" id="260519at2759"/>
<dbReference type="InterPro" id="IPR001199">
    <property type="entry name" value="Cyt_B5-like_heme/steroid-bd"/>
</dbReference>
<dbReference type="Gene3D" id="3.10.120.10">
    <property type="entry name" value="Cytochrome b5-like heme/steroid binding domain"/>
    <property type="match status" value="1"/>
</dbReference>
<name>A0A2U1N9T0_ARTAN</name>
<keyword evidence="3" id="KW-1185">Reference proteome</keyword>